<keyword evidence="2 5" id="KW-0808">Transferase</keyword>
<dbReference type="AlphaFoldDB" id="A0A2H0WRB2"/>
<keyword evidence="3" id="KW-0949">S-adenosyl-L-methionine</keyword>
<dbReference type="Gene3D" id="3.40.50.150">
    <property type="entry name" value="Vaccinia Virus protein VP39"/>
    <property type="match status" value="1"/>
</dbReference>
<dbReference type="InterPro" id="IPR002295">
    <property type="entry name" value="N4/N6-MTase_EcoPI_Mod-like"/>
</dbReference>
<evidence type="ECO:0000259" key="4">
    <source>
        <dbReference type="Pfam" id="PF01555"/>
    </source>
</evidence>
<evidence type="ECO:0000256" key="2">
    <source>
        <dbReference type="ARBA" id="ARBA00022679"/>
    </source>
</evidence>
<evidence type="ECO:0000256" key="3">
    <source>
        <dbReference type="ARBA" id="ARBA00022691"/>
    </source>
</evidence>
<comment type="caution">
    <text evidence="5">The sequence shown here is derived from an EMBL/GenBank/DDBJ whole genome shotgun (WGS) entry which is preliminary data.</text>
</comment>
<dbReference type="InterPro" id="IPR002941">
    <property type="entry name" value="DNA_methylase_N4/N6"/>
</dbReference>
<dbReference type="Pfam" id="PF01555">
    <property type="entry name" value="N6_N4_Mtase"/>
    <property type="match status" value="1"/>
</dbReference>
<dbReference type="PRINTS" id="PR00506">
    <property type="entry name" value="D21N6MTFRASE"/>
</dbReference>
<keyword evidence="1 5" id="KW-0489">Methyltransferase</keyword>
<proteinExistence type="predicted"/>
<dbReference type="InterPro" id="IPR029063">
    <property type="entry name" value="SAM-dependent_MTases_sf"/>
</dbReference>
<dbReference type="GO" id="GO:0008170">
    <property type="term" value="F:N-methyltransferase activity"/>
    <property type="evidence" value="ECO:0007669"/>
    <property type="project" value="InterPro"/>
</dbReference>
<dbReference type="SUPFAM" id="SSF53335">
    <property type="entry name" value="S-adenosyl-L-methionine-dependent methyltransferases"/>
    <property type="match status" value="1"/>
</dbReference>
<evidence type="ECO:0000313" key="5">
    <source>
        <dbReference type="EMBL" id="PIS14468.1"/>
    </source>
</evidence>
<dbReference type="GO" id="GO:0032259">
    <property type="term" value="P:methylation"/>
    <property type="evidence" value="ECO:0007669"/>
    <property type="project" value="UniProtKB-KW"/>
</dbReference>
<reference evidence="6" key="1">
    <citation type="submission" date="2017-09" db="EMBL/GenBank/DDBJ databases">
        <title>Depth-based differentiation of microbial function through sediment-hosted aquifers and enrichment of novel symbionts in the deep terrestrial subsurface.</title>
        <authorList>
            <person name="Probst A.J."/>
            <person name="Ladd B."/>
            <person name="Jarett J.K."/>
            <person name="Geller-Mcgrath D.E."/>
            <person name="Sieber C.M.K."/>
            <person name="Emerson J.B."/>
            <person name="Anantharaman K."/>
            <person name="Thomas B.C."/>
            <person name="Malmstrom R."/>
            <person name="Stieglmeier M."/>
            <person name="Klingl A."/>
            <person name="Woyke T."/>
            <person name="Ryan C.M."/>
            <person name="Banfield J.F."/>
        </authorList>
    </citation>
    <scope>NUCLEOTIDE SEQUENCE [LARGE SCALE GENOMIC DNA]</scope>
</reference>
<dbReference type="EMBL" id="PEZI01000052">
    <property type="protein sequence ID" value="PIS14468.1"/>
    <property type="molecule type" value="Genomic_DNA"/>
</dbReference>
<evidence type="ECO:0000256" key="1">
    <source>
        <dbReference type="ARBA" id="ARBA00022603"/>
    </source>
</evidence>
<dbReference type="Proteomes" id="UP000230775">
    <property type="component" value="Unassembled WGS sequence"/>
</dbReference>
<dbReference type="GO" id="GO:0003677">
    <property type="term" value="F:DNA binding"/>
    <property type="evidence" value="ECO:0007669"/>
    <property type="project" value="InterPro"/>
</dbReference>
<feature type="domain" description="DNA methylase N-4/N-6" evidence="4">
    <location>
        <begin position="46"/>
        <end position="270"/>
    </location>
</feature>
<evidence type="ECO:0000313" key="6">
    <source>
        <dbReference type="Proteomes" id="UP000230775"/>
    </source>
</evidence>
<name>A0A2H0WRB2_9BACT</name>
<accession>A0A2H0WRB2</accession>
<gene>
    <name evidence="5" type="ORF">COT64_02500</name>
</gene>
<organism evidence="5 6">
    <name type="scientific">Candidatus Shapirobacteria bacterium CG09_land_8_20_14_0_10_39_12</name>
    <dbReference type="NCBI Taxonomy" id="1974885"/>
    <lineage>
        <taxon>Bacteria</taxon>
        <taxon>Candidatus Shapironibacteriota</taxon>
    </lineage>
</organism>
<protein>
    <submittedName>
        <fullName evidence="5">Site-specific DNA-methyltransferase</fullName>
    </submittedName>
</protein>
<sequence length="306" mass="35444">MKITKLPTLKYGTIWEDPIKGHRIGCLDATNKKDVIKLMNGRKSVLAIQDPPYNLNLNKEFKELPIKEYISWSEKWVDNTIEILEENASLYVWLGGDIKNGLQPLVDFVLMMRNKPVKLKNFITLRKQRGYGTQKNWMSVRQELLYYVKNNPFFNVKAEYTNIPKILRGYYKTVGGKLTETMERSKSPYIRAGNVWVDIQQVFYLLEEHVEGCYTQKPLKAIARIIDASSNKNDPIVDFFAHSGSTLLQAEISNRKCYTMDISPIYCKITLARLLHYRNTGKTGWGRIKIIKNEEIAVNDEVLLRG</sequence>